<dbReference type="CDD" id="cd03214">
    <property type="entry name" value="ABC_Iron-Siderophores_B12_Hemin"/>
    <property type="match status" value="1"/>
</dbReference>
<proteinExistence type="predicted"/>
<dbReference type="Gene3D" id="3.40.50.300">
    <property type="entry name" value="P-loop containing nucleotide triphosphate hydrolases"/>
    <property type="match status" value="1"/>
</dbReference>
<organism evidence="6 7">
    <name type="scientific">Nocardia neocaledoniensis</name>
    <dbReference type="NCBI Taxonomy" id="236511"/>
    <lineage>
        <taxon>Bacteria</taxon>
        <taxon>Bacillati</taxon>
        <taxon>Actinomycetota</taxon>
        <taxon>Actinomycetes</taxon>
        <taxon>Mycobacteriales</taxon>
        <taxon>Nocardiaceae</taxon>
        <taxon>Nocardia</taxon>
    </lineage>
</organism>
<keyword evidence="7" id="KW-1185">Reference proteome</keyword>
<dbReference type="PANTHER" id="PTHR42794">
    <property type="entry name" value="HEMIN IMPORT ATP-BINDING PROTEIN HMUV"/>
    <property type="match status" value="1"/>
</dbReference>
<evidence type="ECO:0000256" key="1">
    <source>
        <dbReference type="ARBA" id="ARBA00022448"/>
    </source>
</evidence>
<dbReference type="PROSITE" id="PS00211">
    <property type="entry name" value="ABC_TRANSPORTER_1"/>
    <property type="match status" value="1"/>
</dbReference>
<keyword evidence="3 6" id="KW-0067">ATP-binding</keyword>
<feature type="region of interest" description="Disordered" evidence="4">
    <location>
        <begin position="248"/>
        <end position="290"/>
    </location>
</feature>
<dbReference type="Proteomes" id="UP000246410">
    <property type="component" value="Unassembled WGS sequence"/>
</dbReference>
<dbReference type="AlphaFoldDB" id="A0A317NIJ7"/>
<feature type="domain" description="ABC transporter" evidence="5">
    <location>
        <begin position="2"/>
        <end position="235"/>
    </location>
</feature>
<evidence type="ECO:0000313" key="6">
    <source>
        <dbReference type="EMBL" id="PWV75151.1"/>
    </source>
</evidence>
<reference evidence="6 7" key="1">
    <citation type="submission" date="2018-05" db="EMBL/GenBank/DDBJ databases">
        <title>Genomic Encyclopedia of Type Strains, Phase IV (KMG-IV): sequencing the most valuable type-strain genomes for metagenomic binning, comparative biology and taxonomic classification.</title>
        <authorList>
            <person name="Goeker M."/>
        </authorList>
    </citation>
    <scope>NUCLEOTIDE SEQUENCE [LARGE SCALE GENOMIC DNA]</scope>
    <source>
        <strain evidence="6 7">DSM 44717</strain>
    </source>
</reference>
<dbReference type="InterPro" id="IPR003439">
    <property type="entry name" value="ABC_transporter-like_ATP-bd"/>
</dbReference>
<dbReference type="GO" id="GO:0005524">
    <property type="term" value="F:ATP binding"/>
    <property type="evidence" value="ECO:0007669"/>
    <property type="project" value="UniProtKB-KW"/>
</dbReference>
<dbReference type="FunFam" id="3.40.50.300:FF:000134">
    <property type="entry name" value="Iron-enterobactin ABC transporter ATP-binding protein"/>
    <property type="match status" value="1"/>
</dbReference>
<comment type="caution">
    <text evidence="6">The sequence shown here is derived from an EMBL/GenBank/DDBJ whole genome shotgun (WGS) entry which is preliminary data.</text>
</comment>
<keyword evidence="1" id="KW-0813">Transport</keyword>
<dbReference type="PANTHER" id="PTHR42794:SF2">
    <property type="entry name" value="ABC TRANSPORTER ATP-BINDING PROTEIN"/>
    <property type="match status" value="1"/>
</dbReference>
<name>A0A317NIJ7_9NOCA</name>
<accession>A0A317NIJ7</accession>
<dbReference type="PROSITE" id="PS50893">
    <property type="entry name" value="ABC_TRANSPORTER_2"/>
    <property type="match status" value="1"/>
</dbReference>
<dbReference type="InterPro" id="IPR017871">
    <property type="entry name" value="ABC_transporter-like_CS"/>
</dbReference>
<gene>
    <name evidence="6" type="ORF">DFR69_105225</name>
</gene>
<dbReference type="InterPro" id="IPR027417">
    <property type="entry name" value="P-loop_NTPase"/>
</dbReference>
<dbReference type="Pfam" id="PF00005">
    <property type="entry name" value="ABC_tran"/>
    <property type="match status" value="1"/>
</dbReference>
<sequence length="290" mass="30838">MITVEQIRFGYDGRITLDDITFQVETGSIVGLIGPNGSGKSTLLRLMYRALRAESGAIAVDGTAVEGLRGRELAARLAVVAQEAPPDTPVTVAETVLLGRSPWVGAYQGYSRADRIAAAAALTHVGARALADRRYATLSGGERQRVLIARALAQHADHLLLDEPTNHLDIRYQHELLGLVKELTATTTIVVLHDLNLAARYCDSLVLLDRGRVAAAGSVDEVLTPELLEPVYGIAVRRTSAFGAPQLLFGPTEQDTPQDDLATGPENGESACAPAPSATVLDTARKATSR</sequence>
<evidence type="ECO:0000313" key="7">
    <source>
        <dbReference type="Proteomes" id="UP000246410"/>
    </source>
</evidence>
<evidence type="ECO:0000256" key="4">
    <source>
        <dbReference type="SAM" id="MobiDB-lite"/>
    </source>
</evidence>
<dbReference type="InterPro" id="IPR003593">
    <property type="entry name" value="AAA+_ATPase"/>
</dbReference>
<evidence type="ECO:0000259" key="5">
    <source>
        <dbReference type="PROSITE" id="PS50893"/>
    </source>
</evidence>
<dbReference type="GO" id="GO:0016887">
    <property type="term" value="F:ATP hydrolysis activity"/>
    <property type="evidence" value="ECO:0007669"/>
    <property type="project" value="InterPro"/>
</dbReference>
<dbReference type="RefSeq" id="WP_110038652.1">
    <property type="nucleotide sequence ID" value="NZ_QGTL01000005.1"/>
</dbReference>
<protein>
    <submittedName>
        <fullName evidence="6">Iron complex transport system ATP-binding protein</fullName>
    </submittedName>
</protein>
<keyword evidence="2" id="KW-0547">Nucleotide-binding</keyword>
<evidence type="ECO:0000256" key="2">
    <source>
        <dbReference type="ARBA" id="ARBA00022741"/>
    </source>
</evidence>
<dbReference type="EMBL" id="QGTL01000005">
    <property type="protein sequence ID" value="PWV75151.1"/>
    <property type="molecule type" value="Genomic_DNA"/>
</dbReference>
<evidence type="ECO:0000256" key="3">
    <source>
        <dbReference type="ARBA" id="ARBA00022840"/>
    </source>
</evidence>
<dbReference type="SUPFAM" id="SSF52540">
    <property type="entry name" value="P-loop containing nucleoside triphosphate hydrolases"/>
    <property type="match status" value="1"/>
</dbReference>
<dbReference type="SMART" id="SM00382">
    <property type="entry name" value="AAA"/>
    <property type="match status" value="1"/>
</dbReference>